<evidence type="ECO:0000313" key="1">
    <source>
        <dbReference type="EMBL" id="KAL1567535.1"/>
    </source>
</evidence>
<dbReference type="GO" id="GO:0003678">
    <property type="term" value="F:DNA helicase activity"/>
    <property type="evidence" value="ECO:0007669"/>
    <property type="project" value="UniProtKB-EC"/>
</dbReference>
<protein>
    <submittedName>
        <fullName evidence="1">DNA helicase</fullName>
        <ecNumber evidence="1">3.6.4.12</ecNumber>
    </submittedName>
</protein>
<gene>
    <name evidence="1" type="ORF">AAHA92_03005</name>
</gene>
<dbReference type="EC" id="3.6.4.12" evidence="1"/>
<evidence type="ECO:0000313" key="2">
    <source>
        <dbReference type="Proteomes" id="UP001567538"/>
    </source>
</evidence>
<reference evidence="1 2" key="1">
    <citation type="submission" date="2024-06" db="EMBL/GenBank/DDBJ databases">
        <title>A chromosome level genome sequence of Diviner's sage (Salvia divinorum).</title>
        <authorList>
            <person name="Ford S.A."/>
            <person name="Ro D.-K."/>
            <person name="Ness R.W."/>
            <person name="Phillips M.A."/>
        </authorList>
    </citation>
    <scope>NUCLEOTIDE SEQUENCE [LARGE SCALE GENOMIC DNA]</scope>
    <source>
        <strain evidence="1">SAF-2024a</strain>
        <tissue evidence="1">Leaf</tissue>
    </source>
</reference>
<dbReference type="GO" id="GO:0016787">
    <property type="term" value="F:hydrolase activity"/>
    <property type="evidence" value="ECO:0007669"/>
    <property type="project" value="UniProtKB-KW"/>
</dbReference>
<dbReference type="AlphaFoldDB" id="A0ABD1IFP8"/>
<name>A0ABD1IFP8_SALDI</name>
<sequence>MGGKVDNSLNTGRSPPVFRLHGQNYHLIGSLLPPDGCTPKFAQLYIYDTDNEVNNRIMSVRERYAANNLYSEIVVDIQKMLDECNVLAKSFRMAKQKIAESDQVNVNLRLLGKRGRDGRTYNLPSV</sequence>
<dbReference type="EMBL" id="JBEAFC010000002">
    <property type="protein sequence ID" value="KAL1567535.1"/>
    <property type="molecule type" value="Genomic_DNA"/>
</dbReference>
<accession>A0ABD1IFP8</accession>
<dbReference type="PANTHER" id="PTHR45786">
    <property type="entry name" value="DNA BINDING PROTEIN-LIKE"/>
    <property type="match status" value="1"/>
</dbReference>
<keyword evidence="1" id="KW-0067">ATP-binding</keyword>
<dbReference type="PANTHER" id="PTHR45786:SF66">
    <property type="entry name" value="HOOK MOTIF PROTEIN, PUTATIVE-RELATED"/>
    <property type="match status" value="1"/>
</dbReference>
<keyword evidence="1" id="KW-0347">Helicase</keyword>
<dbReference type="Proteomes" id="UP001567538">
    <property type="component" value="Unassembled WGS sequence"/>
</dbReference>
<keyword evidence="1" id="KW-0378">Hydrolase</keyword>
<organism evidence="1 2">
    <name type="scientific">Salvia divinorum</name>
    <name type="common">Maria pastora</name>
    <name type="synonym">Diviner's sage</name>
    <dbReference type="NCBI Taxonomy" id="28513"/>
    <lineage>
        <taxon>Eukaryota</taxon>
        <taxon>Viridiplantae</taxon>
        <taxon>Streptophyta</taxon>
        <taxon>Embryophyta</taxon>
        <taxon>Tracheophyta</taxon>
        <taxon>Spermatophyta</taxon>
        <taxon>Magnoliopsida</taxon>
        <taxon>eudicotyledons</taxon>
        <taxon>Gunneridae</taxon>
        <taxon>Pentapetalae</taxon>
        <taxon>asterids</taxon>
        <taxon>lamiids</taxon>
        <taxon>Lamiales</taxon>
        <taxon>Lamiaceae</taxon>
        <taxon>Nepetoideae</taxon>
        <taxon>Mentheae</taxon>
        <taxon>Salviinae</taxon>
        <taxon>Salvia</taxon>
        <taxon>Salvia subgen. Calosphace</taxon>
    </lineage>
</organism>
<proteinExistence type="predicted"/>
<comment type="caution">
    <text evidence="1">The sequence shown here is derived from an EMBL/GenBank/DDBJ whole genome shotgun (WGS) entry which is preliminary data.</text>
</comment>
<keyword evidence="2" id="KW-1185">Reference proteome</keyword>
<keyword evidence="1" id="KW-0547">Nucleotide-binding</keyword>